<evidence type="ECO:0000313" key="1">
    <source>
        <dbReference type="EMBL" id="KOS45733.1"/>
    </source>
</evidence>
<proteinExistence type="predicted"/>
<organism evidence="1 2">
    <name type="scientific">Penicillium nordicum</name>
    <dbReference type="NCBI Taxonomy" id="229535"/>
    <lineage>
        <taxon>Eukaryota</taxon>
        <taxon>Fungi</taxon>
        <taxon>Dikarya</taxon>
        <taxon>Ascomycota</taxon>
        <taxon>Pezizomycotina</taxon>
        <taxon>Eurotiomycetes</taxon>
        <taxon>Eurotiomycetidae</taxon>
        <taxon>Eurotiales</taxon>
        <taxon>Aspergillaceae</taxon>
        <taxon>Penicillium</taxon>
    </lineage>
</organism>
<comment type="caution">
    <text evidence="1">The sequence shown here is derived from an EMBL/GenBank/DDBJ whole genome shotgun (WGS) entry which is preliminary data.</text>
</comment>
<dbReference type="Proteomes" id="UP000037696">
    <property type="component" value="Unassembled WGS sequence"/>
</dbReference>
<sequence>MEIRPHFHRLTAPSYSMPINDLVTVHCIGRCKERSITRPKLISIKASTFTGNRVLAAGTYTAAYMELMTRGIRERLLEKPLIRQRCDKANHSPFTRQLHPCL</sequence>
<gene>
    <name evidence="1" type="ORF">ACN38_g3333</name>
</gene>
<name>A0A0M9WI54_9EURO</name>
<evidence type="ECO:0000313" key="2">
    <source>
        <dbReference type="Proteomes" id="UP000037696"/>
    </source>
</evidence>
<keyword evidence="2" id="KW-1185">Reference proteome</keyword>
<accession>A0A0M9WI54</accession>
<protein>
    <submittedName>
        <fullName evidence="1">Uncharacterized protein</fullName>
    </submittedName>
</protein>
<reference evidence="1 2" key="1">
    <citation type="submission" date="2015-08" db="EMBL/GenBank/DDBJ databases">
        <title>Genome sequencing of Penicillium nordicum.</title>
        <authorList>
            <person name="Nguyen H.D."/>
            <person name="Seifert K.A."/>
        </authorList>
    </citation>
    <scope>NUCLEOTIDE SEQUENCE [LARGE SCALE GENOMIC DNA]</scope>
    <source>
        <strain evidence="1 2">DAOMC 185683</strain>
    </source>
</reference>
<dbReference type="AlphaFoldDB" id="A0A0M9WI54"/>
<dbReference type="EMBL" id="LHQQ01000039">
    <property type="protein sequence ID" value="KOS45733.1"/>
    <property type="molecule type" value="Genomic_DNA"/>
</dbReference>